<evidence type="ECO:0000259" key="3">
    <source>
        <dbReference type="Pfam" id="PF01471"/>
    </source>
</evidence>
<gene>
    <name evidence="4" type="ORF">V8F66_10215</name>
</gene>
<dbReference type="KEGG" id="vrs:V8F66_10215"/>
<dbReference type="Pfam" id="PF01471">
    <property type="entry name" value="PG_binding_1"/>
    <property type="match status" value="1"/>
</dbReference>
<dbReference type="RefSeq" id="WP_281662070.1">
    <property type="nucleotide sequence ID" value="NZ_CP158484.1"/>
</dbReference>
<dbReference type="InterPro" id="IPR036366">
    <property type="entry name" value="PGBDSf"/>
</dbReference>
<keyword evidence="2" id="KW-0732">Signal</keyword>
<sequence>MYRMGTLATVFLLNFCITGAAFAQAVSSLDSEIAAINDQIADADATLSSYDGGLINTLAETRREALLLLRTMIESRQQAKESGAQLEITLPAVEPDPERAEQLLGEMASQQLRVEDAENEAASSGGLIQALALSRVETEKLTLAQLQMGYLQARYGIAFPVMNQPSQAGTTTSHNENTSSTNASAGESFPWADPDYPNIDYSLAPFEQAYNEGHRIEGWWTVEEELAAIDDSLRIIAVNYSAYKTGNISGLTALIAQCREGDTSLIFVQNEFLRGDFRRNTLDITYRIDTSPAQSTRWGELTSNKGAGIFGDEAESMLRDLYDAEKFFIRITDSNGQRHDAEFDLTGVQNTIDSVASACGWTTLDLTQDDYRAIQMMLNAGGFEAGKPDGIWGAGSRSAMRDFQEKQGLTASGAPNRETLQALGVE</sequence>
<dbReference type="InterPro" id="IPR036365">
    <property type="entry name" value="PGBD-like_sf"/>
</dbReference>
<dbReference type="EMBL" id="CP158484">
    <property type="protein sequence ID" value="XBY60818.1"/>
    <property type="molecule type" value="Genomic_DNA"/>
</dbReference>
<evidence type="ECO:0000256" key="1">
    <source>
        <dbReference type="SAM" id="MobiDB-lite"/>
    </source>
</evidence>
<dbReference type="InterPro" id="IPR002477">
    <property type="entry name" value="Peptidoglycan-bd-like"/>
</dbReference>
<feature type="compositionally biased region" description="Low complexity" evidence="1">
    <location>
        <begin position="170"/>
        <end position="182"/>
    </location>
</feature>
<dbReference type="AlphaFoldDB" id="A0AAU7XTF3"/>
<feature type="signal peptide" evidence="2">
    <location>
        <begin position="1"/>
        <end position="23"/>
    </location>
</feature>
<feature type="region of interest" description="Disordered" evidence="1">
    <location>
        <begin position="406"/>
        <end position="426"/>
    </location>
</feature>
<feature type="region of interest" description="Disordered" evidence="1">
    <location>
        <begin position="166"/>
        <end position="189"/>
    </location>
</feature>
<evidence type="ECO:0000313" key="4">
    <source>
        <dbReference type="EMBL" id="XBY60818.1"/>
    </source>
</evidence>
<feature type="domain" description="Peptidoglycan binding-like" evidence="3">
    <location>
        <begin position="368"/>
        <end position="423"/>
    </location>
</feature>
<accession>A0AAU7XTF3</accession>
<dbReference type="SUPFAM" id="SSF47090">
    <property type="entry name" value="PGBD-like"/>
    <property type="match status" value="1"/>
</dbReference>
<name>A0AAU7XTF3_9GAMM</name>
<protein>
    <submittedName>
        <fullName evidence="4">Peptidoglycan-binding domain-containing protein</fullName>
    </submittedName>
</protein>
<evidence type="ECO:0000256" key="2">
    <source>
        <dbReference type="SAM" id="SignalP"/>
    </source>
</evidence>
<feature type="chain" id="PRO_5043986380" evidence="2">
    <location>
        <begin position="24"/>
        <end position="426"/>
    </location>
</feature>
<organism evidence="4">
    <name type="scientific">Vreelandella sp. SM1641</name>
    <dbReference type="NCBI Taxonomy" id="3126101"/>
    <lineage>
        <taxon>Bacteria</taxon>
        <taxon>Pseudomonadati</taxon>
        <taxon>Pseudomonadota</taxon>
        <taxon>Gammaproteobacteria</taxon>
        <taxon>Oceanospirillales</taxon>
        <taxon>Halomonadaceae</taxon>
        <taxon>Vreelandella</taxon>
    </lineage>
</organism>
<reference evidence="4" key="1">
    <citation type="submission" date="2024-02" db="EMBL/GenBank/DDBJ databases">
        <title>Complete genome sequence of Vreelandella sp. SM1641, a marine exopolysaccharide-producing bacterium isolated from deep-sea hydrothermal sediment of the southwest Indian Ocean.</title>
        <authorList>
            <person name="Zhu H."/>
            <person name="Sun M."/>
        </authorList>
    </citation>
    <scope>NUCLEOTIDE SEQUENCE</scope>
    <source>
        <strain evidence="4">SM1641</strain>
    </source>
</reference>
<dbReference type="Gene3D" id="1.10.101.10">
    <property type="entry name" value="PGBD-like superfamily/PGBD"/>
    <property type="match status" value="1"/>
</dbReference>
<proteinExistence type="predicted"/>